<accession>A0AA40DNJ2</accession>
<feature type="chain" id="PRO_5041405538" description="Secreted protein" evidence="1">
    <location>
        <begin position="22"/>
        <end position="82"/>
    </location>
</feature>
<protein>
    <recommendedName>
        <fullName evidence="4">Secreted protein</fullName>
    </recommendedName>
</protein>
<keyword evidence="1" id="KW-0732">Signal</keyword>
<name>A0AA40DNJ2_9PEZI</name>
<proteinExistence type="predicted"/>
<evidence type="ECO:0000313" key="3">
    <source>
        <dbReference type="Proteomes" id="UP001172102"/>
    </source>
</evidence>
<dbReference type="Proteomes" id="UP001172102">
    <property type="component" value="Unassembled WGS sequence"/>
</dbReference>
<feature type="signal peptide" evidence="1">
    <location>
        <begin position="1"/>
        <end position="21"/>
    </location>
</feature>
<reference evidence="2" key="1">
    <citation type="submission" date="2023-06" db="EMBL/GenBank/DDBJ databases">
        <title>Genome-scale phylogeny and comparative genomics of the fungal order Sordariales.</title>
        <authorList>
            <consortium name="Lawrence Berkeley National Laboratory"/>
            <person name="Hensen N."/>
            <person name="Bonometti L."/>
            <person name="Westerberg I."/>
            <person name="Brannstrom I.O."/>
            <person name="Guillou S."/>
            <person name="Cros-Aarteil S."/>
            <person name="Calhoun S."/>
            <person name="Haridas S."/>
            <person name="Kuo A."/>
            <person name="Mondo S."/>
            <person name="Pangilinan J."/>
            <person name="Riley R."/>
            <person name="Labutti K."/>
            <person name="Andreopoulos B."/>
            <person name="Lipzen A."/>
            <person name="Chen C."/>
            <person name="Yanf M."/>
            <person name="Daum C."/>
            <person name="Ng V."/>
            <person name="Clum A."/>
            <person name="Steindorff A."/>
            <person name="Ohm R."/>
            <person name="Martin F."/>
            <person name="Silar P."/>
            <person name="Natvig D."/>
            <person name="Lalanne C."/>
            <person name="Gautier V."/>
            <person name="Ament-Velasquez S.L."/>
            <person name="Kruys A."/>
            <person name="Hutchinson M.I."/>
            <person name="Powell A.J."/>
            <person name="Barry K."/>
            <person name="Miller A.N."/>
            <person name="Grigoriev I.V."/>
            <person name="Debuchy R."/>
            <person name="Gladieux P."/>
            <person name="Thoren M.H."/>
            <person name="Johannesson H."/>
        </authorList>
    </citation>
    <scope>NUCLEOTIDE SEQUENCE</scope>
    <source>
        <strain evidence="2">SMH4607-1</strain>
    </source>
</reference>
<gene>
    <name evidence="2" type="ORF">B0H67DRAFT_587380</name>
</gene>
<keyword evidence="3" id="KW-1185">Reference proteome</keyword>
<comment type="caution">
    <text evidence="2">The sequence shown here is derived from an EMBL/GenBank/DDBJ whole genome shotgun (WGS) entry which is preliminary data.</text>
</comment>
<evidence type="ECO:0008006" key="4">
    <source>
        <dbReference type="Google" id="ProtNLM"/>
    </source>
</evidence>
<sequence length="82" mass="8960">MQTNSCAVCAVFLISVAAVEALYWVSLLPGRSIRNFQILTSRSTHNPYLFLDQAGVPGHAIYTLGNTSTMDKQRTRQGSSTP</sequence>
<organism evidence="2 3">
    <name type="scientific">Lasiosphaeris hirsuta</name>
    <dbReference type="NCBI Taxonomy" id="260670"/>
    <lineage>
        <taxon>Eukaryota</taxon>
        <taxon>Fungi</taxon>
        <taxon>Dikarya</taxon>
        <taxon>Ascomycota</taxon>
        <taxon>Pezizomycotina</taxon>
        <taxon>Sordariomycetes</taxon>
        <taxon>Sordariomycetidae</taxon>
        <taxon>Sordariales</taxon>
        <taxon>Lasiosphaeriaceae</taxon>
        <taxon>Lasiosphaeris</taxon>
    </lineage>
</organism>
<dbReference type="AlphaFoldDB" id="A0AA40DNJ2"/>
<evidence type="ECO:0000313" key="2">
    <source>
        <dbReference type="EMBL" id="KAK0707377.1"/>
    </source>
</evidence>
<dbReference type="EMBL" id="JAUKUA010000006">
    <property type="protein sequence ID" value="KAK0707377.1"/>
    <property type="molecule type" value="Genomic_DNA"/>
</dbReference>
<evidence type="ECO:0000256" key="1">
    <source>
        <dbReference type="SAM" id="SignalP"/>
    </source>
</evidence>